<reference evidence="3 4" key="1">
    <citation type="journal article" date="2017" name="Int. J. Syst. Evol. Microbiol.">
        <title>Marinicauda algicola sp. nov., isolated from a marine red alga Rhodosorus marinus.</title>
        <authorList>
            <person name="Jeong S.E."/>
            <person name="Jeon S.H."/>
            <person name="Chun B.H."/>
            <person name="Kim D.W."/>
            <person name="Jeon C.O."/>
        </authorList>
    </citation>
    <scope>NUCLEOTIDE SEQUENCE [LARGE SCALE GENOMIC DNA]</scope>
    <source>
        <strain evidence="3 4">JCM 31718</strain>
    </source>
</reference>
<keyword evidence="4" id="KW-1185">Reference proteome</keyword>
<dbReference type="EMBL" id="SRXW01000003">
    <property type="protein sequence ID" value="TGY88430.1"/>
    <property type="molecule type" value="Genomic_DNA"/>
</dbReference>
<protein>
    <submittedName>
        <fullName evidence="3">Pilus assembly protein CpaD</fullName>
    </submittedName>
</protein>
<name>A0A4S2GYW3_9PROT</name>
<dbReference type="Pfam" id="PF09476">
    <property type="entry name" value="Pilus_CpaD"/>
    <property type="match status" value="1"/>
</dbReference>
<dbReference type="InterPro" id="IPR019027">
    <property type="entry name" value="Pilus_biogenesis_CpaD-related"/>
</dbReference>
<accession>A0A4S2GYW3</accession>
<feature type="compositionally biased region" description="Low complexity" evidence="1">
    <location>
        <begin position="209"/>
        <end position="218"/>
    </location>
</feature>
<feature type="signal peptide" evidence="2">
    <location>
        <begin position="1"/>
        <end position="17"/>
    </location>
</feature>
<gene>
    <name evidence="3" type="ORF">E5163_11475</name>
</gene>
<evidence type="ECO:0000313" key="4">
    <source>
        <dbReference type="Proteomes" id="UP000308054"/>
    </source>
</evidence>
<dbReference type="AlphaFoldDB" id="A0A4S2GYW3"/>
<organism evidence="3 4">
    <name type="scientific">Marinicauda algicola</name>
    <dbReference type="NCBI Taxonomy" id="2029849"/>
    <lineage>
        <taxon>Bacteria</taxon>
        <taxon>Pseudomonadati</taxon>
        <taxon>Pseudomonadota</taxon>
        <taxon>Alphaproteobacteria</taxon>
        <taxon>Maricaulales</taxon>
        <taxon>Maricaulaceae</taxon>
        <taxon>Marinicauda</taxon>
    </lineage>
</organism>
<sequence length="218" mass="23124">MSAMMRFTILLGALALAACQTPAPRALPQATAVAETVRVEMPVDPRDNGLTWAQTDLVAALAEEYKAVGHGPFVISFPHQAGNSEAAIAAIAEVRTRLYDHGLDWRQIGGGAYDARGRASAPVIFSFERYVAVAPDCPQAWPDLTEAAPGRGYPQFGCATANNLAAMVADPRDLLAPRGLGDPDAGRRQAVIDAWRRGDPTATRRSAEESGAVSEVVE</sequence>
<evidence type="ECO:0000256" key="2">
    <source>
        <dbReference type="SAM" id="SignalP"/>
    </source>
</evidence>
<comment type="caution">
    <text evidence="3">The sequence shown here is derived from an EMBL/GenBank/DDBJ whole genome shotgun (WGS) entry which is preliminary data.</text>
</comment>
<feature type="region of interest" description="Disordered" evidence="1">
    <location>
        <begin position="177"/>
        <end position="218"/>
    </location>
</feature>
<dbReference type="InterPro" id="IPR013361">
    <property type="entry name" value="Pilus_CpaD"/>
</dbReference>
<dbReference type="OrthoDB" id="9802674at2"/>
<dbReference type="PROSITE" id="PS51257">
    <property type="entry name" value="PROKAR_LIPOPROTEIN"/>
    <property type="match status" value="1"/>
</dbReference>
<dbReference type="NCBIfam" id="TIGR02522">
    <property type="entry name" value="pilus_cpaD"/>
    <property type="match status" value="1"/>
</dbReference>
<proteinExistence type="predicted"/>
<feature type="chain" id="PRO_5020398620" evidence="2">
    <location>
        <begin position="18"/>
        <end position="218"/>
    </location>
</feature>
<keyword evidence="2" id="KW-0732">Signal</keyword>
<dbReference type="Proteomes" id="UP000308054">
    <property type="component" value="Unassembled WGS sequence"/>
</dbReference>
<evidence type="ECO:0000256" key="1">
    <source>
        <dbReference type="SAM" id="MobiDB-lite"/>
    </source>
</evidence>
<evidence type="ECO:0000313" key="3">
    <source>
        <dbReference type="EMBL" id="TGY88430.1"/>
    </source>
</evidence>